<evidence type="ECO:0000256" key="2">
    <source>
        <dbReference type="SAM" id="Phobius"/>
    </source>
</evidence>
<comment type="caution">
    <text evidence="3">The sequence shown here is derived from an EMBL/GenBank/DDBJ whole genome shotgun (WGS) entry which is preliminary data.</text>
</comment>
<feature type="transmembrane region" description="Helical" evidence="2">
    <location>
        <begin position="115"/>
        <end position="136"/>
    </location>
</feature>
<keyword evidence="2" id="KW-1133">Transmembrane helix</keyword>
<dbReference type="EMBL" id="JPWH01000024">
    <property type="protein sequence ID" value="RCK43680.1"/>
    <property type="molecule type" value="Genomic_DNA"/>
</dbReference>
<evidence type="ECO:0000313" key="4">
    <source>
        <dbReference type="Proteomes" id="UP000252517"/>
    </source>
</evidence>
<dbReference type="AlphaFoldDB" id="A0A367WSU5"/>
<dbReference type="Proteomes" id="UP000252517">
    <property type="component" value="Unassembled WGS sequence"/>
</dbReference>
<feature type="transmembrane region" description="Helical" evidence="2">
    <location>
        <begin position="157"/>
        <end position="177"/>
    </location>
</feature>
<dbReference type="RefSeq" id="WP_114090141.1">
    <property type="nucleotide sequence ID" value="NZ_JPWH01000024.1"/>
</dbReference>
<feature type="region of interest" description="Disordered" evidence="1">
    <location>
        <begin position="1"/>
        <end position="61"/>
    </location>
</feature>
<organism evidence="3 4">
    <name type="scientific">Thalassospira profundimaris</name>
    <dbReference type="NCBI Taxonomy" id="502049"/>
    <lineage>
        <taxon>Bacteria</taxon>
        <taxon>Pseudomonadati</taxon>
        <taxon>Pseudomonadota</taxon>
        <taxon>Alphaproteobacteria</taxon>
        <taxon>Rhodospirillales</taxon>
        <taxon>Thalassospiraceae</taxon>
        <taxon>Thalassospira</taxon>
    </lineage>
</organism>
<feature type="transmembrane region" description="Helical" evidence="2">
    <location>
        <begin position="189"/>
        <end position="210"/>
    </location>
</feature>
<feature type="compositionally biased region" description="Basic and acidic residues" evidence="1">
    <location>
        <begin position="48"/>
        <end position="61"/>
    </location>
</feature>
<evidence type="ECO:0000313" key="3">
    <source>
        <dbReference type="EMBL" id="RCK43680.1"/>
    </source>
</evidence>
<keyword evidence="2" id="KW-0812">Transmembrane</keyword>
<sequence>MIIENRKPLFADHQNKKEDGRKNSPYPQNSHEFPVLPEVVEQNNQSNSERDGNNGKRRPSDKMAIEAGNANRQSGVTGPWHDAIKEIVEFSHENDLRLNFISYLIIGFSLNTELIAFWTYGFFATSLALLCVNYYSDNIRLLSKALKPVADWHRDPVLANLIGSRLSLSVLAIALTANSGTFLSSDAPIGAILLAMPGGIFSGIVTFASITHRHRIKNAEAGNARAA</sequence>
<keyword evidence="2" id="KW-0472">Membrane</keyword>
<accession>A0A367WSU5</accession>
<evidence type="ECO:0000256" key="1">
    <source>
        <dbReference type="SAM" id="MobiDB-lite"/>
    </source>
</evidence>
<proteinExistence type="predicted"/>
<protein>
    <submittedName>
        <fullName evidence="3">Uncharacterized protein</fullName>
    </submittedName>
</protein>
<feature type="compositionally biased region" description="Basic and acidic residues" evidence="1">
    <location>
        <begin position="1"/>
        <end position="22"/>
    </location>
</feature>
<name>A0A367WSU5_9PROT</name>
<reference evidence="3 4" key="1">
    <citation type="submission" date="2014-07" db="EMBL/GenBank/DDBJ databases">
        <title>Draft genome sequence of Thalassospira profundimaris S25-3-2.</title>
        <authorList>
            <person name="Lai Q."/>
            <person name="Shao Z."/>
        </authorList>
    </citation>
    <scope>NUCLEOTIDE SEQUENCE [LARGE SCALE GENOMIC DNA]</scope>
    <source>
        <strain evidence="3 4">S25-3-2</strain>
    </source>
</reference>
<gene>
    <name evidence="3" type="ORF">TH25_21270</name>
</gene>